<sequence>MLSCNNERVLQLPEIENAKISEVLDVSPAYIFYDESQPDSTLLNRKNLISTTNWLINVDKRLSLRQAIPHIKFLQDKKRNAQMHKNENAKNYFTCNDTSLGNLGFMEFTDTHYMNYDRASKTIEDSCFMTIESLNDISFSTSLDPNTTLSLDNIEQSLETIKREFGKDEKLFLVINPNLSFQNYITLKNVLRPLENRISNNEFIY</sequence>
<reference evidence="2" key="1">
    <citation type="submission" date="2023-07" db="EMBL/GenBank/DDBJ databases">
        <authorList>
            <person name="Yue Y."/>
        </authorList>
    </citation>
    <scope>NUCLEOTIDE SEQUENCE [LARGE SCALE GENOMIC DNA]</scope>
    <source>
        <strain evidence="2">2Y89</strain>
    </source>
</reference>
<name>A0ABS7Y154_9FLAO</name>
<dbReference type="RefSeq" id="WP_224478602.1">
    <property type="nucleotide sequence ID" value="NZ_JAIUJS010000004.1"/>
</dbReference>
<comment type="caution">
    <text evidence="1">The sequence shown here is derived from an EMBL/GenBank/DDBJ whole genome shotgun (WGS) entry which is preliminary data.</text>
</comment>
<organism evidence="1 2">
    <name type="scientific">Winogradskyella vincentii</name>
    <dbReference type="NCBI Taxonomy" id="2877122"/>
    <lineage>
        <taxon>Bacteria</taxon>
        <taxon>Pseudomonadati</taxon>
        <taxon>Bacteroidota</taxon>
        <taxon>Flavobacteriia</taxon>
        <taxon>Flavobacteriales</taxon>
        <taxon>Flavobacteriaceae</taxon>
        <taxon>Winogradskyella</taxon>
    </lineage>
</organism>
<dbReference type="EMBL" id="JAIUJS010000004">
    <property type="protein sequence ID" value="MCA0153649.1"/>
    <property type="molecule type" value="Genomic_DNA"/>
</dbReference>
<evidence type="ECO:0000313" key="2">
    <source>
        <dbReference type="Proteomes" id="UP001198402"/>
    </source>
</evidence>
<protein>
    <submittedName>
        <fullName evidence="1">Uncharacterized protein</fullName>
    </submittedName>
</protein>
<keyword evidence="2" id="KW-1185">Reference proteome</keyword>
<evidence type="ECO:0000313" key="1">
    <source>
        <dbReference type="EMBL" id="MCA0153649.1"/>
    </source>
</evidence>
<dbReference type="Proteomes" id="UP001198402">
    <property type="component" value="Unassembled WGS sequence"/>
</dbReference>
<accession>A0ABS7Y154</accession>
<proteinExistence type="predicted"/>
<gene>
    <name evidence="1" type="ORF">LBV24_10510</name>
</gene>